<name>A0A1S7P4C1_9HYPH</name>
<dbReference type="STRING" id="1183432.AGR3A_Cc20083"/>
<accession>A0A1S7P4C1</accession>
<gene>
    <name evidence="1" type="ORF">AGR3A_Cc20083</name>
</gene>
<proteinExistence type="predicted"/>
<dbReference type="AlphaFoldDB" id="A0A1S7P4C1"/>
<sequence>MEIYSLRSSNNFLFRDNSRNARSVGNTDFGKAAKSDAGAGFEETVKRIDFTRISPRELREIAREYYDAGKIGHDTWLELSSELPVQTLNAKGEVIDISDVTDDTDFDFLSYFSDRAEIASSIGTAEEAQKMQDVLSFFALA</sequence>
<evidence type="ECO:0000313" key="1">
    <source>
        <dbReference type="EMBL" id="CUX15744.1"/>
    </source>
</evidence>
<protein>
    <submittedName>
        <fullName evidence="1">Uncharacterized protein</fullName>
    </submittedName>
</protein>
<keyword evidence="2" id="KW-1185">Reference proteome</keyword>
<dbReference type="Proteomes" id="UP000191988">
    <property type="component" value="Unassembled WGS sequence"/>
</dbReference>
<reference evidence="2" key="1">
    <citation type="submission" date="2016-01" db="EMBL/GenBank/DDBJ databases">
        <authorList>
            <person name="Regsiter A."/>
            <person name="william w."/>
        </authorList>
    </citation>
    <scope>NUCLEOTIDE SEQUENCE [LARGE SCALE GENOMIC DNA]</scope>
    <source>
        <strain evidence="2">CFBP 6623</strain>
    </source>
</reference>
<organism evidence="1 2">
    <name type="scientific">Agrobacterium tomkonis CFBP 6623</name>
    <dbReference type="NCBI Taxonomy" id="1183432"/>
    <lineage>
        <taxon>Bacteria</taxon>
        <taxon>Pseudomonadati</taxon>
        <taxon>Pseudomonadota</taxon>
        <taxon>Alphaproteobacteria</taxon>
        <taxon>Hyphomicrobiales</taxon>
        <taxon>Rhizobiaceae</taxon>
        <taxon>Rhizobium/Agrobacterium group</taxon>
        <taxon>Agrobacterium</taxon>
        <taxon>Agrobacterium tumefaciens complex</taxon>
    </lineage>
</organism>
<dbReference type="EMBL" id="FBWK01000012">
    <property type="protein sequence ID" value="CUX15744.1"/>
    <property type="molecule type" value="Genomic_DNA"/>
</dbReference>
<evidence type="ECO:0000313" key="2">
    <source>
        <dbReference type="Proteomes" id="UP000191988"/>
    </source>
</evidence>